<feature type="region of interest" description="Disordered" evidence="4">
    <location>
        <begin position="257"/>
        <end position="378"/>
    </location>
</feature>
<proteinExistence type="predicted"/>
<dbReference type="InterPro" id="IPR001715">
    <property type="entry name" value="CH_dom"/>
</dbReference>
<dbReference type="OrthoDB" id="76388at2759"/>
<dbReference type="GO" id="GO:0000278">
    <property type="term" value="P:mitotic cell cycle"/>
    <property type="evidence" value="ECO:0007669"/>
    <property type="project" value="TreeGrafter"/>
</dbReference>
<dbReference type="EMBL" id="KN846952">
    <property type="protein sequence ID" value="KIV83794.1"/>
    <property type="molecule type" value="Genomic_DNA"/>
</dbReference>
<name>A0A0D1YQY1_9EURO</name>
<evidence type="ECO:0000259" key="5">
    <source>
        <dbReference type="PROSITE" id="PS50021"/>
    </source>
</evidence>
<evidence type="ECO:0000256" key="2">
    <source>
        <dbReference type="ARBA" id="ARBA00022490"/>
    </source>
</evidence>
<dbReference type="GO" id="GO:0000922">
    <property type="term" value="C:spindle pole"/>
    <property type="evidence" value="ECO:0007669"/>
    <property type="project" value="TreeGrafter"/>
</dbReference>
<dbReference type="CDD" id="cd21223">
    <property type="entry name" value="CH_ASPM_rpt1"/>
    <property type="match status" value="1"/>
</dbReference>
<keyword evidence="2" id="KW-0963">Cytoplasm</keyword>
<accession>A0A0D1YQY1</accession>
<protein>
    <recommendedName>
        <fullName evidence="5">Calponin-homology (CH) domain-containing protein</fullName>
    </recommendedName>
</protein>
<dbReference type="PANTHER" id="PTHR22706:SF1">
    <property type="entry name" value="ASSEMBLY FACTOR FOR SPINDLE MICROTUBULES"/>
    <property type="match status" value="1"/>
</dbReference>
<feature type="compositionally biased region" description="Basic and acidic residues" evidence="4">
    <location>
        <begin position="322"/>
        <end position="339"/>
    </location>
</feature>
<gene>
    <name evidence="6" type="ORF">PV11_05788</name>
</gene>
<feature type="compositionally biased region" description="Polar residues" evidence="4">
    <location>
        <begin position="340"/>
        <end position="359"/>
    </location>
</feature>
<reference evidence="6 7" key="1">
    <citation type="submission" date="2015-01" db="EMBL/GenBank/DDBJ databases">
        <title>The Genome Sequence of Exophiala sideris CBS121828.</title>
        <authorList>
            <consortium name="The Broad Institute Genomics Platform"/>
            <person name="Cuomo C."/>
            <person name="de Hoog S."/>
            <person name="Gorbushina A."/>
            <person name="Stielow B."/>
            <person name="Teixiera M."/>
            <person name="Abouelleil A."/>
            <person name="Chapman S.B."/>
            <person name="Priest M."/>
            <person name="Young S.K."/>
            <person name="Wortman J."/>
            <person name="Nusbaum C."/>
            <person name="Birren B."/>
        </authorList>
    </citation>
    <scope>NUCLEOTIDE SEQUENCE [LARGE SCALE GENOMIC DNA]</scope>
    <source>
        <strain evidence="6 7">CBS 121828</strain>
    </source>
</reference>
<keyword evidence="3" id="KW-0112">Calmodulin-binding</keyword>
<feature type="region of interest" description="Disordered" evidence="4">
    <location>
        <begin position="84"/>
        <end position="110"/>
    </location>
</feature>
<dbReference type="Gene3D" id="1.10.418.10">
    <property type="entry name" value="Calponin-like domain"/>
    <property type="match status" value="2"/>
</dbReference>
<feature type="domain" description="Calponin-homology (CH)" evidence="5">
    <location>
        <begin position="664"/>
        <end position="805"/>
    </location>
</feature>
<comment type="subcellular location">
    <subcellularLocation>
        <location evidence="1">Cytoplasm</location>
    </subcellularLocation>
</comment>
<dbReference type="AlphaFoldDB" id="A0A0D1YQY1"/>
<dbReference type="GO" id="GO:0005516">
    <property type="term" value="F:calmodulin binding"/>
    <property type="evidence" value="ECO:0007669"/>
    <property type="project" value="UniProtKB-KW"/>
</dbReference>
<evidence type="ECO:0000256" key="3">
    <source>
        <dbReference type="ARBA" id="ARBA00022860"/>
    </source>
</evidence>
<dbReference type="SUPFAM" id="SSF47576">
    <property type="entry name" value="Calponin-homology domain, CH-domain"/>
    <property type="match status" value="1"/>
</dbReference>
<evidence type="ECO:0000313" key="6">
    <source>
        <dbReference type="EMBL" id="KIV83794.1"/>
    </source>
</evidence>
<evidence type="ECO:0000256" key="1">
    <source>
        <dbReference type="ARBA" id="ARBA00004496"/>
    </source>
</evidence>
<dbReference type="InterPro" id="IPR051185">
    <property type="entry name" value="ASPM"/>
</dbReference>
<dbReference type="GO" id="GO:0005737">
    <property type="term" value="C:cytoplasm"/>
    <property type="evidence" value="ECO:0007669"/>
    <property type="project" value="UniProtKB-SubCell"/>
</dbReference>
<dbReference type="PROSITE" id="PS50021">
    <property type="entry name" value="CH"/>
    <property type="match status" value="1"/>
</dbReference>
<dbReference type="HOGENOM" id="CLU_005445_0_0_1"/>
<sequence>MFRGLSGTPCPVPISASPLPSFDDDITSTTTIEFTSAFNAPGSLIRNTKPRRLRNAAGSVVKARKGDNVGVKFAIHEDVPVAAESRKNKNCQPARQSTIISQPPQRPRTKKRDSVIYEVAADVSHQVSIPVPQANEFNRQERPASFSMARNVHGQTIAATGTKLNVMPRRPPTSAKLQEDLTIALPEYTEPTTVLKPPRRGTIYIPNEDTTMPSMYMGIFSPIKHLSSGTVEEVQPHESEVKPGMDMEVTGIAAQMAAKKRTRGPRASMITLSPKRGRGPLQISSRNLQEAAVHEDHVGSGPGKENVPPGHEQGCRGSFSGRKTDKSAADIIVRDHGERPSTSGSASTLCRPTASSTGRQSEKKTASRNARPVWKAPTNVGSRINNAQTIHAQAWASTPFESQAAREHEVVAKKASVPSRFVIPSLKAETMIDAAYPLLTDDLACPAMYEDNWLSHQEAAITQLVNNLFTASSQTSGPSEDGGMLRIRVLELYGSADNEVLYKRLQAALLYGALSVPSEVLKGAGGLSTDLGKRSAFADMWLDTYDLTCLRAALEVVVGRQCGAGAKADTSRRSLRHFIEAFLIHNEDGKSEFYTEGREAWSYHRTLLRSMMVIKILDMTKTTTPQIVSESLFRPSSTYKTSAAVVRGLFQRLNPSAGDPIRALSHIGYYVTHEQYPLEEYTYRLENLAVDLRDGVRLTRLVELLLYPSALGMLDHADSTTTVVLPTGEELSLVEGQMQWPLSQHLKFPCISRTAKLYNVQIALSALQAVKGMAGLVQNVQAEDIVDGFREKTVKLLWGLTSKWGLGALIDWHDVGREIKRLCRITGDYDNDFFHAIGDEDEYDHVRYKGLLKAWAQAVASKKGLVVKNLTTSFADGRVFEAIVDEYEGYINHHNALDEGQHLSGRLRRLGCSEQFSGLFARGQESQRCAHVFDRDFVLAALAFLCSRLLGPTQGVRAAVTIQRAWRSHWNRTVASRKTCLKTVARGCAEAVLGREKDQDGGIAQVAQKLSEKDEAVSQEEDLWLNL</sequence>
<dbReference type="GO" id="GO:0051295">
    <property type="term" value="P:establishment of meiotic spindle localization"/>
    <property type="evidence" value="ECO:0007669"/>
    <property type="project" value="TreeGrafter"/>
</dbReference>
<dbReference type="Proteomes" id="UP000053599">
    <property type="component" value="Unassembled WGS sequence"/>
</dbReference>
<dbReference type="PANTHER" id="PTHR22706">
    <property type="entry name" value="ASSEMBLY FACTOR FOR SPINDLE MICROTUBULES"/>
    <property type="match status" value="1"/>
</dbReference>
<evidence type="ECO:0000256" key="4">
    <source>
        <dbReference type="SAM" id="MobiDB-lite"/>
    </source>
</evidence>
<dbReference type="STRING" id="1016849.A0A0D1YQY1"/>
<dbReference type="GO" id="GO:0007051">
    <property type="term" value="P:spindle organization"/>
    <property type="evidence" value="ECO:0007669"/>
    <property type="project" value="TreeGrafter"/>
</dbReference>
<evidence type="ECO:0000313" key="7">
    <source>
        <dbReference type="Proteomes" id="UP000053599"/>
    </source>
</evidence>
<feature type="compositionally biased region" description="Polar residues" evidence="4">
    <location>
        <begin position="90"/>
        <end position="103"/>
    </location>
</feature>
<organism evidence="6 7">
    <name type="scientific">Exophiala sideris</name>
    <dbReference type="NCBI Taxonomy" id="1016849"/>
    <lineage>
        <taxon>Eukaryota</taxon>
        <taxon>Fungi</taxon>
        <taxon>Dikarya</taxon>
        <taxon>Ascomycota</taxon>
        <taxon>Pezizomycotina</taxon>
        <taxon>Eurotiomycetes</taxon>
        <taxon>Chaetothyriomycetidae</taxon>
        <taxon>Chaetothyriales</taxon>
        <taxon>Herpotrichiellaceae</taxon>
        <taxon>Exophiala</taxon>
    </lineage>
</organism>
<dbReference type="InterPro" id="IPR036872">
    <property type="entry name" value="CH_dom_sf"/>
</dbReference>